<dbReference type="SMART" id="SM00175">
    <property type="entry name" value="RAB"/>
    <property type="match status" value="1"/>
</dbReference>
<dbReference type="EMBL" id="OZ023708">
    <property type="protein sequence ID" value="CAK9879223.1"/>
    <property type="molecule type" value="Genomic_DNA"/>
</dbReference>
<reference evidence="1" key="1">
    <citation type="submission" date="2024-03" db="EMBL/GenBank/DDBJ databases">
        <authorList>
            <consortium name="ELIXIR-Norway"/>
            <consortium name="Elixir Norway"/>
        </authorList>
    </citation>
    <scope>NUCLEOTIDE SEQUENCE</scope>
</reference>
<dbReference type="SUPFAM" id="SSF52540">
    <property type="entry name" value="P-loop containing nucleoside triphosphate hydrolases"/>
    <property type="match status" value="1"/>
</dbReference>
<dbReference type="InterPro" id="IPR001806">
    <property type="entry name" value="Small_GTPase"/>
</dbReference>
<organism evidence="1 2">
    <name type="scientific">Sphagnum jensenii</name>
    <dbReference type="NCBI Taxonomy" id="128206"/>
    <lineage>
        <taxon>Eukaryota</taxon>
        <taxon>Viridiplantae</taxon>
        <taxon>Streptophyta</taxon>
        <taxon>Embryophyta</taxon>
        <taxon>Bryophyta</taxon>
        <taxon>Sphagnophytina</taxon>
        <taxon>Sphagnopsida</taxon>
        <taxon>Sphagnales</taxon>
        <taxon>Sphagnaceae</taxon>
        <taxon>Sphagnum</taxon>
    </lineage>
</organism>
<dbReference type="InterPro" id="IPR027417">
    <property type="entry name" value="P-loop_NTPase"/>
</dbReference>
<evidence type="ECO:0000313" key="2">
    <source>
        <dbReference type="Proteomes" id="UP001497522"/>
    </source>
</evidence>
<evidence type="ECO:0000313" key="1">
    <source>
        <dbReference type="EMBL" id="CAK9879223.1"/>
    </source>
</evidence>
<protein>
    <submittedName>
        <fullName evidence="1">Uncharacterized protein</fullName>
    </submittedName>
</protein>
<accession>A0ABP1BSJ6</accession>
<name>A0ABP1BSJ6_9BRYO</name>
<sequence length="191" mass="21446">MSWRGWCSDEKFLELKDLYYEQCCYLECKQVVISLVCLSPSILDRLGKSPFGLSQDDTTEGQQLEDAWQHANSNMTIMLIGNKCNLADRRAVSTEGEQFAKENGLVFMETSAKTAHNVEDVSFIVYLVVITVESSLHHVWTGDGVVGCFVGQAFINTASKIYQKIEEGIFDVSNKVSYVQGATSIRVEYIF</sequence>
<keyword evidence="2" id="KW-1185">Reference proteome</keyword>
<dbReference type="PRINTS" id="PR00449">
    <property type="entry name" value="RASTRNSFRMNG"/>
</dbReference>
<dbReference type="Pfam" id="PF00071">
    <property type="entry name" value="Ras"/>
    <property type="match status" value="1"/>
</dbReference>
<dbReference type="PANTHER" id="PTHR47979">
    <property type="entry name" value="DRAB11-RELATED"/>
    <property type="match status" value="1"/>
</dbReference>
<dbReference type="InterPro" id="IPR050209">
    <property type="entry name" value="Rab_GTPases_membrane_traffic"/>
</dbReference>
<proteinExistence type="predicted"/>
<dbReference type="Proteomes" id="UP001497522">
    <property type="component" value="Chromosome 7"/>
</dbReference>
<gene>
    <name evidence="1" type="ORF">CSSPJE1EN2_LOCUS20787</name>
</gene>
<dbReference type="Gene3D" id="3.40.50.300">
    <property type="entry name" value="P-loop containing nucleotide triphosphate hydrolases"/>
    <property type="match status" value="1"/>
</dbReference>